<dbReference type="EMBL" id="LASV01000190">
    <property type="protein sequence ID" value="KKA21350.1"/>
    <property type="molecule type" value="Genomic_DNA"/>
</dbReference>
<dbReference type="AlphaFoldDB" id="A0A0F4YTD6"/>
<dbReference type="RefSeq" id="XP_013327962.1">
    <property type="nucleotide sequence ID" value="XM_013472508.1"/>
</dbReference>
<name>A0A0F4YTD6_RASE3</name>
<dbReference type="Proteomes" id="UP000053958">
    <property type="component" value="Unassembled WGS sequence"/>
</dbReference>
<protein>
    <submittedName>
        <fullName evidence="1">Uncharacterized protein</fullName>
    </submittedName>
</protein>
<keyword evidence="2" id="KW-1185">Reference proteome</keyword>
<organism evidence="1 2">
    <name type="scientific">Rasamsonia emersonii (strain ATCC 16479 / CBS 393.64 / IMI 116815)</name>
    <dbReference type="NCBI Taxonomy" id="1408163"/>
    <lineage>
        <taxon>Eukaryota</taxon>
        <taxon>Fungi</taxon>
        <taxon>Dikarya</taxon>
        <taxon>Ascomycota</taxon>
        <taxon>Pezizomycotina</taxon>
        <taxon>Eurotiomycetes</taxon>
        <taxon>Eurotiomycetidae</taxon>
        <taxon>Eurotiales</taxon>
        <taxon>Trichocomaceae</taxon>
        <taxon>Rasamsonia</taxon>
    </lineage>
</organism>
<comment type="caution">
    <text evidence="1">The sequence shown here is derived from an EMBL/GenBank/DDBJ whole genome shotgun (WGS) entry which is preliminary data.</text>
</comment>
<evidence type="ECO:0000313" key="2">
    <source>
        <dbReference type="Proteomes" id="UP000053958"/>
    </source>
</evidence>
<proteinExistence type="predicted"/>
<dbReference type="GeneID" id="25317001"/>
<sequence>MIYELPTEFQFRRKGALNNGPRNSQVLLQKKWGKCTLDLMMISQKVFITSSHVYFLFPLSPWVLLWCTLAQTARPQAGFTWILFGVRLTKSGPVSSIGRAWDF</sequence>
<accession>A0A0F4YTD6</accession>
<gene>
    <name evidence="1" type="ORF">T310_4654</name>
</gene>
<evidence type="ECO:0000313" key="1">
    <source>
        <dbReference type="EMBL" id="KKA21350.1"/>
    </source>
</evidence>
<reference evidence="1 2" key="1">
    <citation type="submission" date="2015-04" db="EMBL/GenBank/DDBJ databases">
        <authorList>
            <person name="Heijne W.H."/>
            <person name="Fedorova N.D."/>
            <person name="Nierman W.C."/>
            <person name="Vollebregt A.W."/>
            <person name="Zhao Z."/>
            <person name="Wu L."/>
            <person name="Kumar M."/>
            <person name="Stam H."/>
            <person name="van den Berg M.A."/>
            <person name="Pel H.J."/>
        </authorList>
    </citation>
    <scope>NUCLEOTIDE SEQUENCE [LARGE SCALE GENOMIC DNA]</scope>
    <source>
        <strain evidence="1 2">CBS 393.64</strain>
    </source>
</reference>